<gene>
    <name evidence="10" type="ORF">DIZ78_03410</name>
</gene>
<dbReference type="InterPro" id="IPR034466">
    <property type="entry name" value="Methyltransferase_Class_B"/>
</dbReference>
<dbReference type="PROSITE" id="PS51918">
    <property type="entry name" value="RADICAL_SAM"/>
    <property type="match status" value="1"/>
</dbReference>
<keyword evidence="11" id="KW-1185">Reference proteome</keyword>
<sequence>MTDLLLLSTPLAGDTLPGGLCPSLSNITLGSYLRSEGVAVAVLDPSTDLDDEGDSDSPKALLERIADAVLKESPQMVGIACLSPVEGRFGAAMARVLKQRNVSLPIVLGGVWVTACGAEILERCPEIDAIVAGPGEQAALALVKSGLQNPASIPGLVWRDGEKIRSNPPAETLPTAPPVDMSLMRHPERYDIFCWLTSRGCPYHCTFCTERLTNPGFTHNPIEKVKADLEFFSNMEKSWYLWICDPLFGVNRKRLAEVCNLLKETPMQFLAESRVDVLHPEDVPQLAAAGCDLIYFGLEAVGHQSLCELEKIDARPKVHKRYLEDARNLVEACLKNDILPVFGILQPVPGDTPEDLAFTLDFLRELAAIAERLGDAANRLGPCFYAFPLRFDRGAPYETMQGHLEEKGVSATADTDPLFDDRFLEIASPSIDEQTAETFREAVRALNPASDYVRQRLLRSYPRPYIEFDA</sequence>
<keyword evidence="4" id="KW-0949">S-adenosyl-L-methionine</keyword>
<dbReference type="CDD" id="cd01335">
    <property type="entry name" value="Radical_SAM"/>
    <property type="match status" value="1"/>
</dbReference>
<dbReference type="Pfam" id="PF04055">
    <property type="entry name" value="Radical_SAM"/>
    <property type="match status" value="1"/>
</dbReference>
<dbReference type="Proteomes" id="UP000254771">
    <property type="component" value="Unassembled WGS sequence"/>
</dbReference>
<protein>
    <submittedName>
        <fullName evidence="10">Uncharacterized protein</fullName>
    </submittedName>
</protein>
<dbReference type="SUPFAM" id="SSF52242">
    <property type="entry name" value="Cobalamin (vitamin B12)-binding domain"/>
    <property type="match status" value="1"/>
</dbReference>
<evidence type="ECO:0000313" key="11">
    <source>
        <dbReference type="Proteomes" id="UP000254771"/>
    </source>
</evidence>
<feature type="domain" description="B12-binding" evidence="8">
    <location>
        <begin position="9"/>
        <end position="153"/>
    </location>
</feature>
<evidence type="ECO:0000256" key="3">
    <source>
        <dbReference type="ARBA" id="ARBA00022679"/>
    </source>
</evidence>
<dbReference type="SUPFAM" id="SSF102114">
    <property type="entry name" value="Radical SAM enzymes"/>
    <property type="match status" value="1"/>
</dbReference>
<dbReference type="InterPro" id="IPR006158">
    <property type="entry name" value="Cobalamin-bd"/>
</dbReference>
<dbReference type="InterPro" id="IPR058240">
    <property type="entry name" value="rSAM_sf"/>
</dbReference>
<keyword evidence="2" id="KW-0489">Methyltransferase</keyword>
<evidence type="ECO:0000256" key="1">
    <source>
        <dbReference type="ARBA" id="ARBA00001966"/>
    </source>
</evidence>
<dbReference type="SFLD" id="SFLDG01123">
    <property type="entry name" value="methyltransferase_(Class_B)"/>
    <property type="match status" value="1"/>
</dbReference>
<evidence type="ECO:0000256" key="7">
    <source>
        <dbReference type="ARBA" id="ARBA00023014"/>
    </source>
</evidence>
<dbReference type="InterPro" id="IPR023404">
    <property type="entry name" value="rSAM_horseshoe"/>
</dbReference>
<dbReference type="GO" id="GO:0051539">
    <property type="term" value="F:4 iron, 4 sulfur cluster binding"/>
    <property type="evidence" value="ECO:0007669"/>
    <property type="project" value="UniProtKB-KW"/>
</dbReference>
<dbReference type="PANTHER" id="PTHR43409">
    <property type="entry name" value="ANAEROBIC MAGNESIUM-PROTOPORPHYRIN IX MONOMETHYL ESTER CYCLASE-RELATED"/>
    <property type="match status" value="1"/>
</dbReference>
<dbReference type="GO" id="GO:0003824">
    <property type="term" value="F:catalytic activity"/>
    <property type="evidence" value="ECO:0007669"/>
    <property type="project" value="InterPro"/>
</dbReference>
<name>A0A370DRB3_9GAMM</name>
<dbReference type="AlphaFoldDB" id="A0A370DRB3"/>
<keyword evidence="3" id="KW-0808">Transferase</keyword>
<dbReference type="SFLD" id="SFLDG01082">
    <property type="entry name" value="B12-binding_domain_containing"/>
    <property type="match status" value="1"/>
</dbReference>
<dbReference type="Gene3D" id="3.80.30.20">
    <property type="entry name" value="tm_1862 like domain"/>
    <property type="match status" value="1"/>
</dbReference>
<dbReference type="GO" id="GO:0046872">
    <property type="term" value="F:metal ion binding"/>
    <property type="evidence" value="ECO:0007669"/>
    <property type="project" value="UniProtKB-KW"/>
</dbReference>
<organism evidence="10 11">
    <name type="scientific">endosymbiont of Escarpia spicata</name>
    <dbReference type="NCBI Taxonomy" id="2200908"/>
    <lineage>
        <taxon>Bacteria</taxon>
        <taxon>Pseudomonadati</taxon>
        <taxon>Pseudomonadota</taxon>
        <taxon>Gammaproteobacteria</taxon>
        <taxon>sulfur-oxidizing symbionts</taxon>
    </lineage>
</organism>
<comment type="cofactor">
    <cofactor evidence="1">
        <name>[4Fe-4S] cluster</name>
        <dbReference type="ChEBI" id="CHEBI:49883"/>
    </cofactor>
</comment>
<dbReference type="GO" id="GO:0031419">
    <property type="term" value="F:cobalamin binding"/>
    <property type="evidence" value="ECO:0007669"/>
    <property type="project" value="InterPro"/>
</dbReference>
<dbReference type="InterPro" id="IPR051198">
    <property type="entry name" value="BchE-like"/>
</dbReference>
<dbReference type="InterPro" id="IPR007197">
    <property type="entry name" value="rSAM"/>
</dbReference>
<dbReference type="Gene3D" id="3.40.50.280">
    <property type="entry name" value="Cobalamin-binding domain"/>
    <property type="match status" value="1"/>
</dbReference>
<evidence type="ECO:0000259" key="9">
    <source>
        <dbReference type="PROSITE" id="PS51918"/>
    </source>
</evidence>
<dbReference type="InterPro" id="IPR036724">
    <property type="entry name" value="Cobalamin-bd_sf"/>
</dbReference>
<evidence type="ECO:0000256" key="4">
    <source>
        <dbReference type="ARBA" id="ARBA00022691"/>
    </source>
</evidence>
<evidence type="ECO:0000256" key="2">
    <source>
        <dbReference type="ARBA" id="ARBA00022603"/>
    </source>
</evidence>
<proteinExistence type="predicted"/>
<dbReference type="PROSITE" id="PS51332">
    <property type="entry name" value="B12_BINDING"/>
    <property type="match status" value="1"/>
</dbReference>
<dbReference type="SFLD" id="SFLDS00029">
    <property type="entry name" value="Radical_SAM"/>
    <property type="match status" value="1"/>
</dbReference>
<reference evidence="10 11" key="1">
    <citation type="journal article" date="2018" name="ISME J.">
        <title>Endosymbiont genomes yield clues of tubeworm success.</title>
        <authorList>
            <person name="Li Y."/>
            <person name="Liles M.R."/>
            <person name="Halanych K.M."/>
        </authorList>
    </citation>
    <scope>NUCLEOTIDE SEQUENCE [LARGE SCALE GENOMIC DNA]</scope>
    <source>
        <strain evidence="10">A1462</strain>
    </source>
</reference>
<accession>A0A370DRB3</accession>
<dbReference type="GO" id="GO:0005829">
    <property type="term" value="C:cytosol"/>
    <property type="evidence" value="ECO:0007669"/>
    <property type="project" value="TreeGrafter"/>
</dbReference>
<feature type="domain" description="Radical SAM core" evidence="9">
    <location>
        <begin position="187"/>
        <end position="427"/>
    </location>
</feature>
<dbReference type="PANTHER" id="PTHR43409:SF7">
    <property type="entry name" value="BLL1977 PROTEIN"/>
    <property type="match status" value="1"/>
</dbReference>
<keyword evidence="6" id="KW-0408">Iron</keyword>
<evidence type="ECO:0000313" key="10">
    <source>
        <dbReference type="EMBL" id="RDH87625.1"/>
    </source>
</evidence>
<dbReference type="EMBL" id="QFXE01000005">
    <property type="protein sequence ID" value="RDH87625.1"/>
    <property type="molecule type" value="Genomic_DNA"/>
</dbReference>
<dbReference type="Pfam" id="PF02310">
    <property type="entry name" value="B12-binding"/>
    <property type="match status" value="1"/>
</dbReference>
<evidence type="ECO:0000256" key="5">
    <source>
        <dbReference type="ARBA" id="ARBA00022723"/>
    </source>
</evidence>
<evidence type="ECO:0000259" key="8">
    <source>
        <dbReference type="PROSITE" id="PS51332"/>
    </source>
</evidence>
<dbReference type="SMART" id="SM00729">
    <property type="entry name" value="Elp3"/>
    <property type="match status" value="1"/>
</dbReference>
<evidence type="ECO:0000256" key="6">
    <source>
        <dbReference type="ARBA" id="ARBA00023004"/>
    </source>
</evidence>
<keyword evidence="5" id="KW-0479">Metal-binding</keyword>
<comment type="caution">
    <text evidence="10">The sequence shown here is derived from an EMBL/GenBank/DDBJ whole genome shotgun (WGS) entry which is preliminary data.</text>
</comment>
<keyword evidence="7" id="KW-0411">Iron-sulfur</keyword>
<dbReference type="InterPro" id="IPR006638">
    <property type="entry name" value="Elp3/MiaA/NifB-like_rSAM"/>
</dbReference>